<evidence type="ECO:0000313" key="2">
    <source>
        <dbReference type="Proteomes" id="UP000271098"/>
    </source>
</evidence>
<reference evidence="1 2" key="2">
    <citation type="submission" date="2018-11" db="EMBL/GenBank/DDBJ databases">
        <authorList>
            <consortium name="Pathogen Informatics"/>
        </authorList>
    </citation>
    <scope>NUCLEOTIDE SEQUENCE [LARGE SCALE GENOMIC DNA]</scope>
</reference>
<sequence length="128" mass="14823">MVRHEVCRRSHFRFLKCCINENMAFQSSKVTRIAVAAITPPQYFSQHTAVIRLYMPISYVCSQNPAILDGNRNGTCITDITRRDSFRSRTYSVSPERALSLPREATPHYVRYLKEQNELGKLPARLLF</sequence>
<organism evidence="3">
    <name type="scientific">Gongylonema pulchrum</name>
    <dbReference type="NCBI Taxonomy" id="637853"/>
    <lineage>
        <taxon>Eukaryota</taxon>
        <taxon>Metazoa</taxon>
        <taxon>Ecdysozoa</taxon>
        <taxon>Nematoda</taxon>
        <taxon>Chromadorea</taxon>
        <taxon>Rhabditida</taxon>
        <taxon>Spirurina</taxon>
        <taxon>Spiruromorpha</taxon>
        <taxon>Spiruroidea</taxon>
        <taxon>Gongylonematidae</taxon>
        <taxon>Gongylonema</taxon>
    </lineage>
</organism>
<accession>A0A183DHK2</accession>
<dbReference type="WBParaSite" id="GPUH_0000820201-mRNA-1">
    <property type="protein sequence ID" value="GPUH_0000820201-mRNA-1"/>
    <property type="gene ID" value="GPUH_0000820201"/>
</dbReference>
<gene>
    <name evidence="1" type="ORF">GPUH_LOCUS8189</name>
</gene>
<dbReference type="AlphaFoldDB" id="A0A183DHK2"/>
<evidence type="ECO:0000313" key="1">
    <source>
        <dbReference type="EMBL" id="VDK61156.1"/>
    </source>
</evidence>
<dbReference type="EMBL" id="UYRT01023166">
    <property type="protein sequence ID" value="VDK61156.1"/>
    <property type="molecule type" value="Genomic_DNA"/>
</dbReference>
<reference evidence="3" key="1">
    <citation type="submission" date="2016-06" db="UniProtKB">
        <authorList>
            <consortium name="WormBaseParasite"/>
        </authorList>
    </citation>
    <scope>IDENTIFICATION</scope>
</reference>
<dbReference type="Proteomes" id="UP000271098">
    <property type="component" value="Unassembled WGS sequence"/>
</dbReference>
<proteinExistence type="predicted"/>
<name>A0A183DHK2_9BILA</name>
<evidence type="ECO:0000313" key="3">
    <source>
        <dbReference type="WBParaSite" id="GPUH_0000820201-mRNA-1"/>
    </source>
</evidence>
<protein>
    <submittedName>
        <fullName evidence="1 3">Uncharacterized protein</fullName>
    </submittedName>
</protein>
<keyword evidence="2" id="KW-1185">Reference proteome</keyword>